<evidence type="ECO:0000259" key="1">
    <source>
        <dbReference type="Pfam" id="PF01464"/>
    </source>
</evidence>
<evidence type="ECO:0000313" key="2">
    <source>
        <dbReference type="EMBL" id="GGD60753.1"/>
    </source>
</evidence>
<dbReference type="InterPro" id="IPR023346">
    <property type="entry name" value="Lysozyme-like_dom_sf"/>
</dbReference>
<dbReference type="Gene3D" id="1.10.530.10">
    <property type="match status" value="1"/>
</dbReference>
<evidence type="ECO:0000313" key="3">
    <source>
        <dbReference type="Proteomes" id="UP000614272"/>
    </source>
</evidence>
<proteinExistence type="predicted"/>
<feature type="domain" description="Transglycosylase SLT" evidence="1">
    <location>
        <begin position="411"/>
        <end position="525"/>
    </location>
</feature>
<sequence>MKLRTRNHLRKLSQALFDGAATKGLGKEQREMAEQLSLSAADWLTDSSLQGVGVGTKFTANVDTAEPCIKVYVDKKRPLETLQNPAPRKIQLGSDEPVPVDVIEIGEIKLQSARYAYKQRPLHAGLSVASTSRFPGTLGLVVRSKHDPVQHFILSNYHVLKPLSRKFNDDIWQQARQDGGDVDDSVAHFERDVPIHFSDNGIPNEVDAAVARLKPDIHFLTSIPGIGPLRGITGIIREGRFVQMVGRTSGLSRGRIIDADFQTRLSYQGPRGERLTAGFRNLVLCQPYTRPGDSGAVVVNASKFAVGLHMAGSDQVSVFCRIKPVFDHLNIKLLHDLSETLQSDNTDEQSASEQINAGINVQLDVLRRSHGIFDSVSWRLTPQGLEVNGAVTGSPGELITVPGVIAQFDPLIRQASIEFGVPYELILACICTESGGKPDVSREEPGFRSDSQTPHRVSVELMQTLISTAREALDSHAVSRTHLIRPDVSIRAGAAYIRQQYSMTQFDPPKVACAYNAGGIYQNRGSKNRWKMRQYPVGMGTHADRFVMWFNDCFRYFASQPGMNPPLSFYTMMNGN</sequence>
<dbReference type="Pfam" id="PF01464">
    <property type="entry name" value="SLT"/>
    <property type="match status" value="1"/>
</dbReference>
<reference evidence="3" key="1">
    <citation type="journal article" date="2019" name="Int. J. Syst. Evol. Microbiol.">
        <title>The Global Catalogue of Microorganisms (GCM) 10K type strain sequencing project: providing services to taxonomists for standard genome sequencing and annotation.</title>
        <authorList>
            <consortium name="The Broad Institute Genomics Platform"/>
            <consortium name="The Broad Institute Genome Sequencing Center for Infectious Disease"/>
            <person name="Wu L."/>
            <person name="Ma J."/>
        </authorList>
    </citation>
    <scope>NUCLEOTIDE SEQUENCE [LARGE SCALE GENOMIC DNA]</scope>
    <source>
        <strain evidence="3">CGMCC 1.12923</strain>
    </source>
</reference>
<name>A0ABQ1R730_9ALTE</name>
<dbReference type="InterPro" id="IPR009003">
    <property type="entry name" value="Peptidase_S1_PA"/>
</dbReference>
<protein>
    <recommendedName>
        <fullName evidence="1">Transglycosylase SLT domain-containing protein</fullName>
    </recommendedName>
</protein>
<organism evidence="2 3">
    <name type="scientific">Lacimicrobium alkaliphilum</name>
    <dbReference type="NCBI Taxonomy" id="1526571"/>
    <lineage>
        <taxon>Bacteria</taxon>
        <taxon>Pseudomonadati</taxon>
        <taxon>Pseudomonadota</taxon>
        <taxon>Gammaproteobacteria</taxon>
        <taxon>Alteromonadales</taxon>
        <taxon>Alteromonadaceae</taxon>
        <taxon>Lacimicrobium</taxon>
    </lineage>
</organism>
<keyword evidence="3" id="KW-1185">Reference proteome</keyword>
<dbReference type="SUPFAM" id="SSF50494">
    <property type="entry name" value="Trypsin-like serine proteases"/>
    <property type="match status" value="1"/>
</dbReference>
<accession>A0ABQ1R730</accession>
<gene>
    <name evidence="2" type="ORF">GCM10011357_15080</name>
</gene>
<dbReference type="SUPFAM" id="SSF53955">
    <property type="entry name" value="Lysozyme-like"/>
    <property type="match status" value="1"/>
</dbReference>
<dbReference type="Proteomes" id="UP000614272">
    <property type="component" value="Unassembled WGS sequence"/>
</dbReference>
<dbReference type="RefSeq" id="WP_099035788.1">
    <property type="nucleotide sequence ID" value="NZ_BMGJ01000004.1"/>
</dbReference>
<dbReference type="InterPro" id="IPR008258">
    <property type="entry name" value="Transglycosylase_SLT_dom_1"/>
</dbReference>
<comment type="caution">
    <text evidence="2">The sequence shown here is derived from an EMBL/GenBank/DDBJ whole genome shotgun (WGS) entry which is preliminary data.</text>
</comment>
<dbReference type="EMBL" id="BMGJ01000004">
    <property type="protein sequence ID" value="GGD60753.1"/>
    <property type="molecule type" value="Genomic_DNA"/>
</dbReference>